<accession>A0A7S4FL12</accession>
<organism evidence="3">
    <name type="scientific">Eutreptiella gymnastica</name>
    <dbReference type="NCBI Taxonomy" id="73025"/>
    <lineage>
        <taxon>Eukaryota</taxon>
        <taxon>Discoba</taxon>
        <taxon>Euglenozoa</taxon>
        <taxon>Euglenida</taxon>
        <taxon>Spirocuta</taxon>
        <taxon>Euglenophyceae</taxon>
        <taxon>Eutreptiales</taxon>
        <taxon>Eutreptiaceae</taxon>
        <taxon>Eutreptiella</taxon>
    </lineage>
</organism>
<feature type="region of interest" description="Disordered" evidence="1">
    <location>
        <begin position="55"/>
        <end position="75"/>
    </location>
</feature>
<gene>
    <name evidence="3" type="ORF">EGYM00163_LOCUS12575</name>
</gene>
<name>A0A7S4FL12_9EUGL</name>
<keyword evidence="2" id="KW-0732">Signal</keyword>
<feature type="chain" id="PRO_5030638503" evidence="2">
    <location>
        <begin position="29"/>
        <end position="100"/>
    </location>
</feature>
<evidence type="ECO:0000313" key="3">
    <source>
        <dbReference type="EMBL" id="CAE0801454.1"/>
    </source>
</evidence>
<feature type="signal peptide" evidence="2">
    <location>
        <begin position="1"/>
        <end position="28"/>
    </location>
</feature>
<evidence type="ECO:0000256" key="2">
    <source>
        <dbReference type="SAM" id="SignalP"/>
    </source>
</evidence>
<evidence type="ECO:0000256" key="1">
    <source>
        <dbReference type="SAM" id="MobiDB-lite"/>
    </source>
</evidence>
<reference evidence="3" key="1">
    <citation type="submission" date="2021-01" db="EMBL/GenBank/DDBJ databases">
        <authorList>
            <person name="Corre E."/>
            <person name="Pelletier E."/>
            <person name="Niang G."/>
            <person name="Scheremetjew M."/>
            <person name="Finn R."/>
            <person name="Kale V."/>
            <person name="Holt S."/>
            <person name="Cochrane G."/>
            <person name="Meng A."/>
            <person name="Brown T."/>
            <person name="Cohen L."/>
        </authorList>
    </citation>
    <scope>NUCLEOTIDE SEQUENCE</scope>
    <source>
        <strain evidence="3">CCMP1594</strain>
    </source>
</reference>
<dbReference type="EMBL" id="HBJA01037057">
    <property type="protein sequence ID" value="CAE0801454.1"/>
    <property type="molecule type" value="Transcribed_RNA"/>
</dbReference>
<dbReference type="AlphaFoldDB" id="A0A7S4FL12"/>
<protein>
    <submittedName>
        <fullName evidence="3">Uncharacterized protein</fullName>
    </submittedName>
</protein>
<proteinExistence type="predicted"/>
<sequence length="100" mass="11655">MAEFWQRRRQILCHHTFSPCLLATLTIAHTAYHPPQHWVQILTHDMTQPRAEPQLHIDKSRRGTNPEIDKSHCPEVSRINVSAKGVDKIVGTDIQKHERY</sequence>